<dbReference type="SUPFAM" id="SSF56349">
    <property type="entry name" value="DNA breaking-rejoining enzymes"/>
    <property type="match status" value="1"/>
</dbReference>
<dbReference type="GO" id="GO:0015074">
    <property type="term" value="P:DNA integration"/>
    <property type="evidence" value="ECO:0007669"/>
    <property type="project" value="UniProtKB-KW"/>
</dbReference>
<dbReference type="PROSITE" id="PS51898">
    <property type="entry name" value="TYR_RECOMBINASE"/>
    <property type="match status" value="1"/>
</dbReference>
<dbReference type="InterPro" id="IPR004107">
    <property type="entry name" value="Integrase_SAM-like_N"/>
</dbReference>
<evidence type="ECO:0000313" key="9">
    <source>
        <dbReference type="EMBL" id="MEA5446724.1"/>
    </source>
</evidence>
<dbReference type="InterPro" id="IPR050090">
    <property type="entry name" value="Tyrosine_recombinase_XerCD"/>
</dbReference>
<dbReference type="Pfam" id="PF13495">
    <property type="entry name" value="Phage_int_SAM_4"/>
    <property type="match status" value="1"/>
</dbReference>
<dbReference type="RefSeq" id="WP_346053204.1">
    <property type="nucleotide sequence ID" value="NZ_JAYGII010000051.1"/>
</dbReference>
<sequence length="343" mass="39093">MGRLRSEGESVAAAGPSASGQEGEANRPRLREQLRRVIRTRRYSRQTEKSYWYWIRYFIRIHRMRHPLEMGEAEVAEFLSFLATERHVAVSTQSQALNALVFLYRAVLERPLGEIQGIRPAKRPRRLPVVFSHEEAMAVIRGLEAPYQLMVSLMYGSGLRVTEAARLRMKDVDLRRAVLTVRDGKGSKDRTTILPTAVAAMLRERMQWVETQWRRTPLDKRQPVSLPFALARKYPNAATSLPWQWLFPAPGLSLDDEDRAVRHHLHVSAVQRRVRQAVRACGIGKPASCHTFRHSFATELLRGGADIRTVQELLGHTDLNTTQIYTHVLGTGFAGVRSPMEMI</sequence>
<name>A0AAP6JJH9_9GAMM</name>
<dbReference type="AlphaFoldDB" id="A0AAP6JJH9"/>
<keyword evidence="2" id="KW-0229">DNA integration</keyword>
<dbReference type="PANTHER" id="PTHR30349:SF64">
    <property type="entry name" value="PROPHAGE INTEGRASE INTD-RELATED"/>
    <property type="match status" value="1"/>
</dbReference>
<dbReference type="NCBIfam" id="TIGR02249">
    <property type="entry name" value="integrase_gron"/>
    <property type="match status" value="1"/>
</dbReference>
<comment type="similarity">
    <text evidence="1">Belongs to the 'phage' integrase family.</text>
</comment>
<reference evidence="9 10" key="1">
    <citation type="submission" date="2023-12" db="EMBL/GenBank/DDBJ databases">
        <title>Whole-genome sequencing of halo(alkali)philic microorganisms from hypersaline lakes.</title>
        <authorList>
            <person name="Sorokin D.Y."/>
            <person name="Merkel A.Y."/>
            <person name="Messina E."/>
            <person name="Yakimov M."/>
        </authorList>
    </citation>
    <scope>NUCLEOTIDE SEQUENCE [LARGE SCALE GENOMIC DNA]</scope>
    <source>
        <strain evidence="9 10">AB-CW1</strain>
    </source>
</reference>
<dbReference type="Gene3D" id="1.10.443.10">
    <property type="entry name" value="Intergrase catalytic core"/>
    <property type="match status" value="1"/>
</dbReference>
<organism evidence="9 10">
    <name type="scientific">Natronospira elongata</name>
    <dbReference type="NCBI Taxonomy" id="3110268"/>
    <lineage>
        <taxon>Bacteria</taxon>
        <taxon>Pseudomonadati</taxon>
        <taxon>Pseudomonadota</taxon>
        <taxon>Gammaproteobacteria</taxon>
        <taxon>Natronospirales</taxon>
        <taxon>Natronospiraceae</taxon>
        <taxon>Natronospira</taxon>
    </lineage>
</organism>
<keyword evidence="3 5" id="KW-0238">DNA-binding</keyword>
<dbReference type="InterPro" id="IPR011010">
    <property type="entry name" value="DNA_brk_join_enz"/>
</dbReference>
<keyword evidence="10" id="KW-1185">Reference proteome</keyword>
<dbReference type="Pfam" id="PF00589">
    <property type="entry name" value="Phage_integrase"/>
    <property type="match status" value="1"/>
</dbReference>
<feature type="domain" description="Tyr recombinase" evidence="7">
    <location>
        <begin position="126"/>
        <end position="341"/>
    </location>
</feature>
<dbReference type="Gene3D" id="1.10.150.130">
    <property type="match status" value="1"/>
</dbReference>
<evidence type="ECO:0000256" key="4">
    <source>
        <dbReference type="ARBA" id="ARBA00023172"/>
    </source>
</evidence>
<dbReference type="EMBL" id="JAYGII010000051">
    <property type="protein sequence ID" value="MEA5446724.1"/>
    <property type="molecule type" value="Genomic_DNA"/>
</dbReference>
<evidence type="ECO:0000259" key="7">
    <source>
        <dbReference type="PROSITE" id="PS51898"/>
    </source>
</evidence>
<dbReference type="InterPro" id="IPR011946">
    <property type="entry name" value="Integrase_integron-type"/>
</dbReference>
<dbReference type="GO" id="GO:0006310">
    <property type="term" value="P:DNA recombination"/>
    <property type="evidence" value="ECO:0007669"/>
    <property type="project" value="UniProtKB-KW"/>
</dbReference>
<dbReference type="InterPro" id="IPR002104">
    <property type="entry name" value="Integrase_catalytic"/>
</dbReference>
<proteinExistence type="inferred from homology"/>
<evidence type="ECO:0000313" key="10">
    <source>
        <dbReference type="Proteomes" id="UP001302316"/>
    </source>
</evidence>
<dbReference type="PANTHER" id="PTHR30349">
    <property type="entry name" value="PHAGE INTEGRASE-RELATED"/>
    <property type="match status" value="1"/>
</dbReference>
<evidence type="ECO:0000256" key="3">
    <source>
        <dbReference type="ARBA" id="ARBA00023125"/>
    </source>
</evidence>
<keyword evidence="4" id="KW-0233">DNA recombination</keyword>
<feature type="domain" description="Core-binding (CB)" evidence="8">
    <location>
        <begin position="28"/>
        <end position="108"/>
    </location>
</feature>
<evidence type="ECO:0000256" key="5">
    <source>
        <dbReference type="PROSITE-ProRule" id="PRU01248"/>
    </source>
</evidence>
<evidence type="ECO:0000256" key="2">
    <source>
        <dbReference type="ARBA" id="ARBA00022908"/>
    </source>
</evidence>
<dbReference type="PROSITE" id="PS51900">
    <property type="entry name" value="CB"/>
    <property type="match status" value="1"/>
</dbReference>
<dbReference type="Proteomes" id="UP001302316">
    <property type="component" value="Unassembled WGS sequence"/>
</dbReference>
<accession>A0AAP6JJH9</accession>
<dbReference type="InterPro" id="IPR013762">
    <property type="entry name" value="Integrase-like_cat_sf"/>
</dbReference>
<feature type="region of interest" description="Disordered" evidence="6">
    <location>
        <begin position="1"/>
        <end position="27"/>
    </location>
</feature>
<gene>
    <name evidence="9" type="ORF">VCB98_12930</name>
</gene>
<dbReference type="InterPro" id="IPR010998">
    <property type="entry name" value="Integrase_recombinase_N"/>
</dbReference>
<comment type="caution">
    <text evidence="9">The sequence shown here is derived from an EMBL/GenBank/DDBJ whole genome shotgun (WGS) entry which is preliminary data.</text>
</comment>
<evidence type="ECO:0000256" key="1">
    <source>
        <dbReference type="ARBA" id="ARBA00008857"/>
    </source>
</evidence>
<evidence type="ECO:0000259" key="8">
    <source>
        <dbReference type="PROSITE" id="PS51900"/>
    </source>
</evidence>
<dbReference type="InterPro" id="IPR044068">
    <property type="entry name" value="CB"/>
</dbReference>
<protein>
    <submittedName>
        <fullName evidence="9">Integron integrase</fullName>
    </submittedName>
</protein>
<evidence type="ECO:0000256" key="6">
    <source>
        <dbReference type="SAM" id="MobiDB-lite"/>
    </source>
</evidence>
<dbReference type="GO" id="GO:0003677">
    <property type="term" value="F:DNA binding"/>
    <property type="evidence" value="ECO:0007669"/>
    <property type="project" value="UniProtKB-UniRule"/>
</dbReference>